<feature type="region of interest" description="Disordered" evidence="3">
    <location>
        <begin position="817"/>
        <end position="843"/>
    </location>
</feature>
<dbReference type="EMBL" id="JAALLS010000016">
    <property type="protein sequence ID" value="NGP89181.1"/>
    <property type="molecule type" value="Genomic_DNA"/>
</dbReference>
<evidence type="ECO:0000313" key="6">
    <source>
        <dbReference type="EMBL" id="NGP89181.1"/>
    </source>
</evidence>
<dbReference type="PANTHER" id="PTHR12106:SF27">
    <property type="entry name" value="SORTILIN-RELATED RECEPTOR"/>
    <property type="match status" value="1"/>
</dbReference>
<feature type="coiled-coil region" evidence="2">
    <location>
        <begin position="937"/>
        <end position="964"/>
    </location>
</feature>
<name>A0A6M1TAX7_9BACT</name>
<dbReference type="Gene3D" id="2.130.10.10">
    <property type="entry name" value="YVTN repeat-like/Quinoprotein amine dehydrogenase"/>
    <property type="match status" value="4"/>
</dbReference>
<feature type="domain" description="Sortilin N-terminal" evidence="5">
    <location>
        <begin position="76"/>
        <end position="196"/>
    </location>
</feature>
<sequence>MKSIPLAFFLIFAVSFLVPQQANGQDQKSETYDSSLYEDMEFRTVGPTRGGRVTAVEGHPAHPQTFYMGAAGGGGVWRTTDYGNSWHNLTDGKGFKSTSIGAIEVTESDTSVIYVGTGTDGIRANVTTGRGMYKSTDTGESWEFIGLEEAGQIGAVEVHPENPDLVYVAALGHAFGKNSQRGVFRSKDGGESWEKVLFLSDSTGAIDLELNPENPDEIYAAMWRAERKPWTIISGAAKEDGIYKSTDGGDNWRKLEDGLPQGLMGKVDFAVTPANPDRVYALVEAPDDKQGLYRSEDRGESWKQISDKKSIMSRPFYFTNITAHPKDPDKIYVGNVRYWVSDDGGDTFERKSVTHADVHDLWVNPENPQIQLQGNDGGATVTLDGGESWSTQYNQPTAELYQVNVDNRFPYWLYSGQQDNSTISVPSLPPAESSETPQGLWHMIGGCETGPAVPQINNHTIVFANCKGRFGRYNKKTGQEKQYWVGAQYMYGRNPSKLEYRFQRVSPIEVSPHDSSVVYHGSQFVHRTANGGEKWETISPDLTAFKDKYQVASGGPITRDITGEEHYSTLYSIEVSPHNPDVIWAGANDGPVHVTQDGGENWTNITPEDLPEDGRVDGIEPSPHSAGTAYIAVQRRLLDDFHPYIYKTTDFGKSWTLLTNGENGIPADYPTRVVREDPDREGLLYGGTDFGLFVSFDNGRNWQQFEQGLPVSPITEIRVHKKDLVLSTMGRGFWILDNLTPLHQLNDELSKVEYHLFEPRDAYRLDYWGSGSDVPQYPESGAMVDFYLDETPDAPLTLDILNEEGRVIRRFAGKIGDNGETETKKSGDTNMMAPGPEKIGEPDSIEIEKGHNRFSWDLRYPNKTVASSEGEQYFGVGAGPMAVPGKYKVRLTVGDWSQTEDLQLKIDPRVKADGVNKADLQEQLELNLKMRDAIGKAQKMAAAIDTLRSRVVSANEEGDLAENKTASVKEKLDELHRELVSSEEGSYQPPMLIDQLEYLYYMTISADQRPGNDAYTRFETLSSELETISNRWQEFQDNADLQLTVYSDQ</sequence>
<keyword evidence="1" id="KW-0677">Repeat</keyword>
<keyword evidence="2" id="KW-0175">Coiled coil</keyword>
<comment type="caution">
    <text evidence="6">The sequence shown here is derived from an EMBL/GenBank/DDBJ whole genome shotgun (WGS) entry which is preliminary data.</text>
</comment>
<evidence type="ECO:0000256" key="3">
    <source>
        <dbReference type="SAM" id="MobiDB-lite"/>
    </source>
</evidence>
<dbReference type="InterPro" id="IPR015943">
    <property type="entry name" value="WD40/YVTN_repeat-like_dom_sf"/>
</dbReference>
<proteinExistence type="predicted"/>
<dbReference type="InterPro" id="IPR050310">
    <property type="entry name" value="VPS10-sortilin"/>
</dbReference>
<keyword evidence="7" id="KW-1185">Reference proteome</keyword>
<organism evidence="6 7">
    <name type="scientific">Fodinibius halophilus</name>
    <dbReference type="NCBI Taxonomy" id="1736908"/>
    <lineage>
        <taxon>Bacteria</taxon>
        <taxon>Pseudomonadati</taxon>
        <taxon>Balneolota</taxon>
        <taxon>Balneolia</taxon>
        <taxon>Balneolales</taxon>
        <taxon>Balneolaceae</taxon>
        <taxon>Fodinibius</taxon>
    </lineage>
</organism>
<gene>
    <name evidence="6" type="ORF">G3569_12545</name>
</gene>
<keyword evidence="4" id="KW-0732">Signal</keyword>
<accession>A0A6M1TAX7</accession>
<dbReference type="PANTHER" id="PTHR12106">
    <property type="entry name" value="SORTILIN RELATED"/>
    <property type="match status" value="1"/>
</dbReference>
<protein>
    <recommendedName>
        <fullName evidence="5">Sortilin N-terminal domain-containing protein</fullName>
    </recommendedName>
</protein>
<dbReference type="Pfam" id="PF15902">
    <property type="entry name" value="Sortilin-Vps10"/>
    <property type="match status" value="1"/>
</dbReference>
<evidence type="ECO:0000256" key="1">
    <source>
        <dbReference type="ARBA" id="ARBA00022737"/>
    </source>
</evidence>
<dbReference type="Proteomes" id="UP000479132">
    <property type="component" value="Unassembled WGS sequence"/>
</dbReference>
<dbReference type="CDD" id="cd15482">
    <property type="entry name" value="Sialidase_non-viral"/>
    <property type="match status" value="2"/>
</dbReference>
<evidence type="ECO:0000259" key="5">
    <source>
        <dbReference type="Pfam" id="PF15902"/>
    </source>
</evidence>
<evidence type="ECO:0000313" key="7">
    <source>
        <dbReference type="Proteomes" id="UP000479132"/>
    </source>
</evidence>
<feature type="chain" id="PRO_5026858794" description="Sortilin N-terminal domain-containing protein" evidence="4">
    <location>
        <begin position="25"/>
        <end position="1049"/>
    </location>
</feature>
<feature type="signal peptide" evidence="4">
    <location>
        <begin position="1"/>
        <end position="24"/>
    </location>
</feature>
<dbReference type="SUPFAM" id="SSF110296">
    <property type="entry name" value="Oligoxyloglucan reducing end-specific cellobiohydrolase"/>
    <property type="match status" value="3"/>
</dbReference>
<evidence type="ECO:0000256" key="4">
    <source>
        <dbReference type="SAM" id="SignalP"/>
    </source>
</evidence>
<dbReference type="InterPro" id="IPR031778">
    <property type="entry name" value="Sortilin_N"/>
</dbReference>
<dbReference type="AlphaFoldDB" id="A0A6M1TAX7"/>
<reference evidence="6 7" key="1">
    <citation type="submission" date="2020-02" db="EMBL/GenBank/DDBJ databases">
        <title>Aliifodinibius halophilus 2W32, complete genome.</title>
        <authorList>
            <person name="Li Y."/>
            <person name="Wu S."/>
        </authorList>
    </citation>
    <scope>NUCLEOTIDE SEQUENCE [LARGE SCALE GENOMIC DNA]</scope>
    <source>
        <strain evidence="6 7">2W32</strain>
    </source>
</reference>
<evidence type="ECO:0000256" key="2">
    <source>
        <dbReference type="SAM" id="Coils"/>
    </source>
</evidence>